<name>A0A6B0Y202_9RHOB</name>
<gene>
    <name evidence="2" type="ORF">F4Y60_07905</name>
</gene>
<feature type="domain" description="HTH IS408-type" evidence="1">
    <location>
        <begin position="11"/>
        <end position="90"/>
    </location>
</feature>
<evidence type="ECO:0000313" key="2">
    <source>
        <dbReference type="EMBL" id="MXY34002.1"/>
    </source>
</evidence>
<dbReference type="InterPro" id="IPR017895">
    <property type="entry name" value="HTH_IS408/IS1162_type"/>
</dbReference>
<accession>A0A6B0Y202</accession>
<reference evidence="2" key="1">
    <citation type="submission" date="2019-09" db="EMBL/GenBank/DDBJ databases">
        <title>Characterisation of the sponge microbiome using genome-centric metagenomics.</title>
        <authorList>
            <person name="Engelberts J.P."/>
            <person name="Robbins S.J."/>
            <person name="De Goeij J.M."/>
            <person name="Aranda M."/>
            <person name="Bell S.C."/>
            <person name="Webster N.S."/>
        </authorList>
    </citation>
    <scope>NUCLEOTIDE SEQUENCE</scope>
    <source>
        <strain evidence="2">SB0664_bin_43</strain>
    </source>
</reference>
<dbReference type="PROSITE" id="PS50532">
    <property type="entry name" value="HTH_IS408"/>
    <property type="match status" value="1"/>
</dbReference>
<dbReference type="AlphaFoldDB" id="A0A6B0Y202"/>
<evidence type="ECO:0000259" key="1">
    <source>
        <dbReference type="PROSITE" id="PS50532"/>
    </source>
</evidence>
<dbReference type="EMBL" id="VXRY01000311">
    <property type="protein sequence ID" value="MXY34002.1"/>
    <property type="molecule type" value="Genomic_DNA"/>
</dbReference>
<protein>
    <recommendedName>
        <fullName evidence="1">HTH IS408-type domain-containing protein</fullName>
    </recommendedName>
</protein>
<sequence length="177" mass="19499">MAQKRLPMRKVRKMLGFHFDEGRGARAIATHRGLARRSAAQTLARFAASGQNWPEAAGIDDAALEAALYLARQARVAEEDVDWAKVEKDLSARDATLKLPWGEWRETRPDGTSCVTWCRRCRAQLIRPGALCRTAQHFSDTQIIESLAVIAVGGYLNLGLGGSGASTRRMGSRQAHR</sequence>
<comment type="caution">
    <text evidence="2">The sequence shown here is derived from an EMBL/GenBank/DDBJ whole genome shotgun (WGS) entry which is preliminary data.</text>
</comment>
<proteinExistence type="predicted"/>
<organism evidence="2">
    <name type="scientific">Boseongicola sp. SB0664_bin_43</name>
    <dbReference type="NCBI Taxonomy" id="2604844"/>
    <lineage>
        <taxon>Bacteria</taxon>
        <taxon>Pseudomonadati</taxon>
        <taxon>Pseudomonadota</taxon>
        <taxon>Alphaproteobacteria</taxon>
        <taxon>Rhodobacterales</taxon>
        <taxon>Paracoccaceae</taxon>
        <taxon>Boseongicola</taxon>
    </lineage>
</organism>